<evidence type="ECO:0000256" key="3">
    <source>
        <dbReference type="ARBA" id="ARBA00022475"/>
    </source>
</evidence>
<comment type="subcellular location">
    <subcellularLocation>
        <location evidence="1">Cell membrane</location>
        <topology evidence="1">Multi-pass membrane protein</topology>
    </subcellularLocation>
</comment>
<dbReference type="GO" id="GO:0005886">
    <property type="term" value="C:plasma membrane"/>
    <property type="evidence" value="ECO:0007669"/>
    <property type="project" value="UniProtKB-SubCell"/>
</dbReference>
<accession>A0A1I4NPG5</accession>
<evidence type="ECO:0000256" key="5">
    <source>
        <dbReference type="ARBA" id="ARBA00022989"/>
    </source>
</evidence>
<dbReference type="RefSeq" id="WP_090942154.1">
    <property type="nucleotide sequence ID" value="NZ_FOTS01000050.1"/>
</dbReference>
<evidence type="ECO:0000256" key="4">
    <source>
        <dbReference type="ARBA" id="ARBA00022692"/>
    </source>
</evidence>
<keyword evidence="6 7" id="KW-0472">Membrane</keyword>
<dbReference type="Pfam" id="PF09335">
    <property type="entry name" value="VTT_dom"/>
    <property type="match status" value="1"/>
</dbReference>
<evidence type="ECO:0000256" key="7">
    <source>
        <dbReference type="SAM" id="Phobius"/>
    </source>
</evidence>
<evidence type="ECO:0000313" key="10">
    <source>
        <dbReference type="Proteomes" id="UP000199520"/>
    </source>
</evidence>
<dbReference type="PANTHER" id="PTHR42709:SF6">
    <property type="entry name" value="UNDECAPRENYL PHOSPHATE TRANSPORTER A"/>
    <property type="match status" value="1"/>
</dbReference>
<dbReference type="InterPro" id="IPR032816">
    <property type="entry name" value="VTT_dom"/>
</dbReference>
<evidence type="ECO:0000256" key="1">
    <source>
        <dbReference type="ARBA" id="ARBA00004651"/>
    </source>
</evidence>
<dbReference type="EMBL" id="FOTS01000050">
    <property type="protein sequence ID" value="SFM17326.1"/>
    <property type="molecule type" value="Genomic_DNA"/>
</dbReference>
<evidence type="ECO:0000256" key="2">
    <source>
        <dbReference type="ARBA" id="ARBA00010792"/>
    </source>
</evidence>
<feature type="transmembrane region" description="Helical" evidence="7">
    <location>
        <begin position="175"/>
        <end position="192"/>
    </location>
</feature>
<evidence type="ECO:0000256" key="6">
    <source>
        <dbReference type="ARBA" id="ARBA00023136"/>
    </source>
</evidence>
<feature type="transmembrane region" description="Helical" evidence="7">
    <location>
        <begin position="32"/>
        <end position="49"/>
    </location>
</feature>
<organism evidence="9 10">
    <name type="scientific">Pelosinus propionicus DSM 13327</name>
    <dbReference type="NCBI Taxonomy" id="1123291"/>
    <lineage>
        <taxon>Bacteria</taxon>
        <taxon>Bacillati</taxon>
        <taxon>Bacillota</taxon>
        <taxon>Negativicutes</taxon>
        <taxon>Selenomonadales</taxon>
        <taxon>Sporomusaceae</taxon>
        <taxon>Pelosinus</taxon>
    </lineage>
</organism>
<reference evidence="10" key="1">
    <citation type="submission" date="2016-10" db="EMBL/GenBank/DDBJ databases">
        <authorList>
            <person name="Varghese N."/>
            <person name="Submissions S."/>
        </authorList>
    </citation>
    <scope>NUCLEOTIDE SEQUENCE [LARGE SCALE GENOMIC DNA]</scope>
    <source>
        <strain evidence="10">DSM 13327</strain>
    </source>
</reference>
<sequence>MESIFQYVIYLIGIWGYPAVFIGMALESANVPIPSELIFGFAGYLVFLGKMDFNTAVLAGVAGGLAGSIVSYLIGYYGGPPFVTRYGKYVFVSDEKVTMAQKWFDRYGLLAVLVARLLPVIRTFISLPAGFARVHFIKFIVYTILGSVPWTIALIYAGMMLGANWEVIRSVGHEASLLVAGALVVLMIYYIIKKRKNA</sequence>
<name>A0A1I4NPG5_9FIRM</name>
<dbReference type="Proteomes" id="UP000199520">
    <property type="component" value="Unassembled WGS sequence"/>
</dbReference>
<dbReference type="InterPro" id="IPR051311">
    <property type="entry name" value="DedA_domain"/>
</dbReference>
<protein>
    <submittedName>
        <fullName evidence="9">Membrane protein DedA, SNARE-associated domain</fullName>
    </submittedName>
</protein>
<feature type="transmembrane region" description="Helical" evidence="7">
    <location>
        <begin position="139"/>
        <end position="163"/>
    </location>
</feature>
<dbReference type="PANTHER" id="PTHR42709">
    <property type="entry name" value="ALKALINE PHOSPHATASE LIKE PROTEIN"/>
    <property type="match status" value="1"/>
</dbReference>
<dbReference type="STRING" id="1123291.SAMN04490355_105013"/>
<evidence type="ECO:0000313" key="9">
    <source>
        <dbReference type="EMBL" id="SFM17326.1"/>
    </source>
</evidence>
<keyword evidence="5 7" id="KW-1133">Transmembrane helix</keyword>
<gene>
    <name evidence="9" type="ORF">SAMN04490355_105013</name>
</gene>
<dbReference type="OrthoDB" id="9813426at2"/>
<keyword evidence="4 7" id="KW-0812">Transmembrane</keyword>
<comment type="similarity">
    <text evidence="2">Belongs to the DedA family.</text>
</comment>
<keyword evidence="3" id="KW-1003">Cell membrane</keyword>
<proteinExistence type="inferred from homology"/>
<feature type="transmembrane region" description="Helical" evidence="7">
    <location>
        <begin position="56"/>
        <end position="77"/>
    </location>
</feature>
<keyword evidence="10" id="KW-1185">Reference proteome</keyword>
<feature type="transmembrane region" description="Helical" evidence="7">
    <location>
        <begin position="7"/>
        <end position="26"/>
    </location>
</feature>
<dbReference type="AlphaFoldDB" id="A0A1I4NPG5"/>
<feature type="domain" description="VTT" evidence="8">
    <location>
        <begin position="33"/>
        <end position="158"/>
    </location>
</feature>
<evidence type="ECO:0000259" key="8">
    <source>
        <dbReference type="Pfam" id="PF09335"/>
    </source>
</evidence>
<feature type="transmembrane region" description="Helical" evidence="7">
    <location>
        <begin position="107"/>
        <end position="127"/>
    </location>
</feature>